<evidence type="ECO:0000313" key="10">
    <source>
        <dbReference type="Proteomes" id="UP001139006"/>
    </source>
</evidence>
<keyword evidence="6 7" id="KW-0472">Membrane</keyword>
<dbReference type="InterPro" id="IPR020846">
    <property type="entry name" value="MFS_dom"/>
</dbReference>
<dbReference type="CDD" id="cd17321">
    <property type="entry name" value="MFS_MMR_MDR_like"/>
    <property type="match status" value="1"/>
</dbReference>
<feature type="transmembrane region" description="Helical" evidence="7">
    <location>
        <begin position="221"/>
        <end position="244"/>
    </location>
</feature>
<feature type="transmembrane region" description="Helical" evidence="7">
    <location>
        <begin position="584"/>
        <end position="606"/>
    </location>
</feature>
<feature type="transmembrane region" description="Helical" evidence="7">
    <location>
        <begin position="7"/>
        <end position="31"/>
    </location>
</feature>
<dbReference type="InterPro" id="IPR011701">
    <property type="entry name" value="MFS"/>
</dbReference>
<feature type="transmembrane region" description="Helical" evidence="7">
    <location>
        <begin position="195"/>
        <end position="215"/>
    </location>
</feature>
<dbReference type="PROSITE" id="PS50850">
    <property type="entry name" value="MFS"/>
    <property type="match status" value="1"/>
</dbReference>
<evidence type="ECO:0000256" key="2">
    <source>
        <dbReference type="ARBA" id="ARBA00022448"/>
    </source>
</evidence>
<dbReference type="NCBIfam" id="TIGR00711">
    <property type="entry name" value="efflux_EmrB"/>
    <property type="match status" value="1"/>
</dbReference>
<dbReference type="SUPFAM" id="SSF103473">
    <property type="entry name" value="MFS general substrate transporter"/>
    <property type="match status" value="1"/>
</dbReference>
<feature type="transmembrane region" description="Helical" evidence="7">
    <location>
        <begin position="133"/>
        <end position="159"/>
    </location>
</feature>
<dbReference type="InterPro" id="IPR004638">
    <property type="entry name" value="EmrB-like"/>
</dbReference>
<accession>A0A9X2JN80</accession>
<gene>
    <name evidence="9" type="ORF">LB941_08565</name>
</gene>
<dbReference type="InterPro" id="IPR005829">
    <property type="entry name" value="Sugar_transporter_CS"/>
</dbReference>
<comment type="subcellular location">
    <subcellularLocation>
        <location evidence="1">Cell membrane</location>
        <topology evidence="1">Multi-pass membrane protein</topology>
    </subcellularLocation>
</comment>
<dbReference type="Gene3D" id="1.20.1250.20">
    <property type="entry name" value="MFS general substrate transporter like domains"/>
    <property type="match status" value="1"/>
</dbReference>
<dbReference type="PROSITE" id="PS00216">
    <property type="entry name" value="SUGAR_TRANSPORT_1"/>
    <property type="match status" value="1"/>
</dbReference>
<feature type="transmembrane region" description="Helical" evidence="7">
    <location>
        <begin position="294"/>
        <end position="314"/>
    </location>
</feature>
<dbReference type="RefSeq" id="WP_253361183.1">
    <property type="nucleotide sequence ID" value="NZ_JAIULA010000016.1"/>
</dbReference>
<keyword evidence="10" id="KW-1185">Reference proteome</keyword>
<proteinExistence type="predicted"/>
<feature type="transmembrane region" description="Helical" evidence="7">
    <location>
        <begin position="75"/>
        <end position="94"/>
    </location>
</feature>
<evidence type="ECO:0000313" key="9">
    <source>
        <dbReference type="EMBL" id="MCP0887386.1"/>
    </source>
</evidence>
<dbReference type="EMBL" id="JAIULA010000016">
    <property type="protein sequence ID" value="MCP0887386.1"/>
    <property type="molecule type" value="Genomic_DNA"/>
</dbReference>
<keyword evidence="3" id="KW-1003">Cell membrane</keyword>
<feature type="transmembrane region" description="Helical" evidence="7">
    <location>
        <begin position="355"/>
        <end position="376"/>
    </location>
</feature>
<evidence type="ECO:0000256" key="1">
    <source>
        <dbReference type="ARBA" id="ARBA00004651"/>
    </source>
</evidence>
<feature type="transmembrane region" description="Helical" evidence="7">
    <location>
        <begin position="265"/>
        <end position="288"/>
    </location>
</feature>
<organism evidence="9 10">
    <name type="scientific">Ligilactobacillus ubinensis</name>
    <dbReference type="NCBI Taxonomy" id="2876789"/>
    <lineage>
        <taxon>Bacteria</taxon>
        <taxon>Bacillati</taxon>
        <taxon>Bacillota</taxon>
        <taxon>Bacilli</taxon>
        <taxon>Lactobacillales</taxon>
        <taxon>Lactobacillaceae</taxon>
        <taxon>Ligilactobacillus</taxon>
    </lineage>
</organism>
<keyword evidence="5 7" id="KW-1133">Transmembrane helix</keyword>
<reference evidence="9 10" key="1">
    <citation type="journal article" date="2023" name="Int. J. Syst. Evol. Microbiol.">
        <title>Ligilactobacillus ubinensis sp. nov., a novel species isolated from the wild ferment of a durian fruit (Durio zibethinus).</title>
        <authorList>
            <person name="Heng Y.C."/>
            <person name="Menon N."/>
            <person name="Chen B."/>
            <person name="Loo B.Z.L."/>
            <person name="Wong G.W.J."/>
            <person name="Lim A.C.H."/>
            <person name="Silvaraju S."/>
            <person name="Kittelmann S."/>
        </authorList>
    </citation>
    <scope>NUCLEOTIDE SEQUENCE [LARGE SCALE GENOMIC DNA]</scope>
    <source>
        <strain evidence="9 10">WILCCON 0076</strain>
    </source>
</reference>
<dbReference type="InterPro" id="IPR036259">
    <property type="entry name" value="MFS_trans_sf"/>
</dbReference>
<dbReference type="GO" id="GO:0005886">
    <property type="term" value="C:plasma membrane"/>
    <property type="evidence" value="ECO:0007669"/>
    <property type="project" value="UniProtKB-SubCell"/>
</dbReference>
<evidence type="ECO:0000256" key="7">
    <source>
        <dbReference type="SAM" id="Phobius"/>
    </source>
</evidence>
<dbReference type="Proteomes" id="UP001139006">
    <property type="component" value="Unassembled WGS sequence"/>
</dbReference>
<evidence type="ECO:0000259" key="8">
    <source>
        <dbReference type="PROSITE" id="PS50850"/>
    </source>
</evidence>
<dbReference type="Pfam" id="PF07690">
    <property type="entry name" value="MFS_1"/>
    <property type="match status" value="1"/>
</dbReference>
<evidence type="ECO:0000256" key="4">
    <source>
        <dbReference type="ARBA" id="ARBA00022692"/>
    </source>
</evidence>
<feature type="transmembrane region" description="Helical" evidence="7">
    <location>
        <begin position="326"/>
        <end position="349"/>
    </location>
</feature>
<evidence type="ECO:0000256" key="6">
    <source>
        <dbReference type="ARBA" id="ARBA00023136"/>
    </source>
</evidence>
<dbReference type="PRINTS" id="PR01036">
    <property type="entry name" value="TCRTETB"/>
</dbReference>
<feature type="transmembrane region" description="Helical" evidence="7">
    <location>
        <begin position="46"/>
        <end position="63"/>
    </location>
</feature>
<feature type="transmembrane region" description="Helical" evidence="7">
    <location>
        <begin position="165"/>
        <end position="183"/>
    </location>
</feature>
<feature type="transmembrane region" description="Helical" evidence="7">
    <location>
        <begin position="100"/>
        <end position="121"/>
    </location>
</feature>
<evidence type="ECO:0000256" key="3">
    <source>
        <dbReference type="ARBA" id="ARBA00022475"/>
    </source>
</evidence>
<keyword evidence="4 7" id="KW-0812">Transmembrane</keyword>
<sequence>MSKLIKGLSFIGLTIAMFMGTLDSTIVNIALPKIMSYFNTSLTNTSWVATIYILALAVFMITGSKIADRYGRKKVMLIGLALFGGFSAACMLANSLQELVIFRFFQGIGGAIITPIVLPMGIEIFGKENMSKVASIIGAVTALAAAGGPPIGGIILEYASWREVFGINVPLTIVSFLIVLFWIDESYDETLAGKVDYLGTILLTLGLGGVTFGMLEGREYGWSSGTILASLIVGLLAIIVFIFVETKVKNPLLELDLFREKTLTASCLVYFLTGFALVSPTLILNYFLQDVLNYKALHAALIIIPVSLTIMIAMPLGTRLFDRIGAIPVTLTGVLVMASSLLLLSFIKTDTPKEIMIIFLVINGIGFGFSSVSLVASVKYLPKNKSGIGSGIVNAARQFGTCLGIAVLVTVLDGNVTNAKNNIKHDSVQIVNKQTLSPKVKITLHYELNKLFSSSKATALTKNNQHYLKRKITNVAKSTKDVPVPQKNSDYGKIYLAEAKIYHATQELNVSSTAVVTKLNLIAAQNSTIAPLAAAMMQINNGNTTISKKQAKILTAIKLLAQKQVLKDTLTQIKHKKNQRISTAFSRTYVVGALIVLVVSPIALWTDKKAKEVLSK</sequence>
<keyword evidence="2" id="KW-0813">Transport</keyword>
<dbReference type="GO" id="GO:0022857">
    <property type="term" value="F:transmembrane transporter activity"/>
    <property type="evidence" value="ECO:0007669"/>
    <property type="project" value="InterPro"/>
</dbReference>
<comment type="caution">
    <text evidence="9">The sequence shown here is derived from an EMBL/GenBank/DDBJ whole genome shotgun (WGS) entry which is preliminary data.</text>
</comment>
<protein>
    <submittedName>
        <fullName evidence="9">MFS transporter</fullName>
    </submittedName>
</protein>
<dbReference type="PANTHER" id="PTHR42718:SF46">
    <property type="entry name" value="BLR6921 PROTEIN"/>
    <property type="match status" value="1"/>
</dbReference>
<dbReference type="Gene3D" id="1.20.1720.10">
    <property type="entry name" value="Multidrug resistance protein D"/>
    <property type="match status" value="1"/>
</dbReference>
<name>A0A9X2JN80_9LACO</name>
<feature type="domain" description="Major facilitator superfamily (MFS) profile" evidence="8">
    <location>
        <begin position="9"/>
        <end position="450"/>
    </location>
</feature>
<evidence type="ECO:0000256" key="5">
    <source>
        <dbReference type="ARBA" id="ARBA00022989"/>
    </source>
</evidence>
<dbReference type="AlphaFoldDB" id="A0A9X2JN80"/>
<dbReference type="PANTHER" id="PTHR42718">
    <property type="entry name" value="MAJOR FACILITATOR SUPERFAMILY MULTIDRUG TRANSPORTER MFSC"/>
    <property type="match status" value="1"/>
</dbReference>